<evidence type="ECO:0000313" key="6">
    <source>
        <dbReference type="Proteomes" id="UP000002709"/>
    </source>
</evidence>
<dbReference type="FunFam" id="3.40.109.10:FF:000001">
    <property type="entry name" value="Nitroreductase family"/>
    <property type="match status" value="1"/>
</dbReference>
<dbReference type="InterPro" id="IPR029479">
    <property type="entry name" value="Nitroreductase"/>
</dbReference>
<dbReference type="EMBL" id="CP000096">
    <property type="protein sequence ID" value="ABB23978.1"/>
    <property type="molecule type" value="Genomic_DNA"/>
</dbReference>
<dbReference type="AlphaFoldDB" id="Q3B3V3"/>
<dbReference type="PANTHER" id="PTHR43035:SF1">
    <property type="entry name" value="FATTY ACID REPRESSION MUTANT PROTEIN 2-RELATED"/>
    <property type="match status" value="1"/>
</dbReference>
<evidence type="ECO:0000313" key="5">
    <source>
        <dbReference type="EMBL" id="ABB23978.1"/>
    </source>
</evidence>
<evidence type="ECO:0000256" key="3">
    <source>
        <dbReference type="ARBA" id="ARBA00023002"/>
    </source>
</evidence>
<dbReference type="PANTHER" id="PTHR43035">
    <property type="entry name" value="FATTY ACID REPRESSION MUTANT PROTEIN 2-RELATED"/>
    <property type="match status" value="1"/>
</dbReference>
<sequence>MSMKRDFLEAVRHRRSVYDIGAAVAVEHDRVVAIVHHAILHTPSTFNSQSSRAVVLKPDAHRRLWDIVLDILRGVVPEESFPATEEKIAGFRAGAGTVMFFEDQAVIDGLSTSYPLYAAQFPLFSLQTSGMAQYIVWTALEDEGCGASLQHYNPLIDEAVHREWGIAPSWRLLSQLVYGSVKHWPGEKSFSPIEERVLVKG</sequence>
<dbReference type="OrthoDB" id="9810617at2"/>
<name>Q3B3V3_CHLL3</name>
<evidence type="ECO:0000259" key="4">
    <source>
        <dbReference type="Pfam" id="PF00881"/>
    </source>
</evidence>
<reference evidence="6" key="1">
    <citation type="submission" date="2005-08" db="EMBL/GenBank/DDBJ databases">
        <title>Complete sequence of Pelodictyon luteolum DSM 273.</title>
        <authorList>
            <consortium name="US DOE Joint Genome Institute"/>
            <person name="Copeland A."/>
            <person name="Lucas S."/>
            <person name="Lapidus A."/>
            <person name="Barry K."/>
            <person name="Detter J.C."/>
            <person name="Glavina T."/>
            <person name="Hammon N."/>
            <person name="Israni S."/>
            <person name="Pitluck S."/>
            <person name="Bryant D."/>
            <person name="Schmutz J."/>
            <person name="Larimer F."/>
            <person name="Land M."/>
            <person name="Kyrpides N."/>
            <person name="Ivanova N."/>
            <person name="Richardson P."/>
        </authorList>
    </citation>
    <scope>NUCLEOTIDE SEQUENCE [LARGE SCALE GENOMIC DNA]</scope>
    <source>
        <strain evidence="6">DSM 273 / BCRC 81028 / 2530</strain>
    </source>
</reference>
<dbReference type="SUPFAM" id="SSF55469">
    <property type="entry name" value="FMN-dependent nitroreductase-like"/>
    <property type="match status" value="1"/>
</dbReference>
<dbReference type="InterPro" id="IPR000415">
    <property type="entry name" value="Nitroreductase-like"/>
</dbReference>
<dbReference type="KEGG" id="plt:Plut_1116"/>
<dbReference type="Proteomes" id="UP000002709">
    <property type="component" value="Chromosome"/>
</dbReference>
<dbReference type="GO" id="GO:0034599">
    <property type="term" value="P:cellular response to oxidative stress"/>
    <property type="evidence" value="ECO:0007669"/>
    <property type="project" value="InterPro"/>
</dbReference>
<dbReference type="GO" id="GO:0005737">
    <property type="term" value="C:cytoplasm"/>
    <property type="evidence" value="ECO:0007669"/>
    <property type="project" value="UniProtKB-SubCell"/>
</dbReference>
<evidence type="ECO:0000256" key="1">
    <source>
        <dbReference type="ARBA" id="ARBA00004496"/>
    </source>
</evidence>
<dbReference type="InterPro" id="IPR033877">
    <property type="entry name" value="Frm2/Hbn1"/>
</dbReference>
<dbReference type="GO" id="GO:0016491">
    <property type="term" value="F:oxidoreductase activity"/>
    <property type="evidence" value="ECO:0007669"/>
    <property type="project" value="UniProtKB-KW"/>
</dbReference>
<keyword evidence="6" id="KW-1185">Reference proteome</keyword>
<feature type="domain" description="Nitroreductase" evidence="4">
    <location>
        <begin position="11"/>
        <end position="179"/>
    </location>
</feature>
<dbReference type="STRING" id="319225.Plut_1116"/>
<dbReference type="CDD" id="cd02140">
    <property type="entry name" value="Frm2-like"/>
    <property type="match status" value="1"/>
</dbReference>
<comment type="subcellular location">
    <subcellularLocation>
        <location evidence="1">Cytoplasm</location>
    </subcellularLocation>
</comment>
<dbReference type="Pfam" id="PF00881">
    <property type="entry name" value="Nitroreductase"/>
    <property type="match status" value="1"/>
</dbReference>
<protein>
    <submittedName>
        <fullName evidence="5">Nitroreductase family protein</fullName>
    </submittedName>
</protein>
<proteinExistence type="predicted"/>
<evidence type="ECO:0000256" key="2">
    <source>
        <dbReference type="ARBA" id="ARBA00022490"/>
    </source>
</evidence>
<keyword evidence="2" id="KW-0963">Cytoplasm</keyword>
<dbReference type="eggNOG" id="COG3560">
    <property type="taxonomic scope" value="Bacteria"/>
</dbReference>
<accession>Q3B3V3</accession>
<gene>
    <name evidence="5" type="ordered locus">Plut_1116</name>
</gene>
<organism evidence="5 6">
    <name type="scientific">Chlorobium luteolum (strain DSM 273 / BCRC 81028 / 2530)</name>
    <name type="common">Pelodictyon luteolum</name>
    <dbReference type="NCBI Taxonomy" id="319225"/>
    <lineage>
        <taxon>Bacteria</taxon>
        <taxon>Pseudomonadati</taxon>
        <taxon>Chlorobiota</taxon>
        <taxon>Chlorobiia</taxon>
        <taxon>Chlorobiales</taxon>
        <taxon>Chlorobiaceae</taxon>
        <taxon>Chlorobium/Pelodictyon group</taxon>
        <taxon>Pelodictyon</taxon>
    </lineage>
</organism>
<keyword evidence="3" id="KW-0560">Oxidoreductase</keyword>
<dbReference type="HOGENOM" id="CLU_073125_1_0_10"/>
<dbReference type="Gene3D" id="3.40.109.10">
    <property type="entry name" value="NADH Oxidase"/>
    <property type="match status" value="1"/>
</dbReference>